<name>A0A931NC70_9BURK</name>
<dbReference type="EMBL" id="JAEDAL010000015">
    <property type="protein sequence ID" value="MBH9554373.1"/>
    <property type="molecule type" value="Genomic_DNA"/>
</dbReference>
<evidence type="ECO:0000313" key="2">
    <source>
        <dbReference type="EMBL" id="MBH9554373.1"/>
    </source>
</evidence>
<proteinExistence type="predicted"/>
<dbReference type="InterPro" id="IPR002716">
    <property type="entry name" value="PIN_dom"/>
</dbReference>
<reference evidence="2" key="1">
    <citation type="submission" date="2020-12" db="EMBL/GenBank/DDBJ databases">
        <title>The genome sequence of Inhella sp. 4Y17.</title>
        <authorList>
            <person name="Liu Y."/>
        </authorList>
    </citation>
    <scope>NUCLEOTIDE SEQUENCE</scope>
    <source>
        <strain evidence="2">4Y10</strain>
    </source>
</reference>
<feature type="domain" description="PIN" evidence="1">
    <location>
        <begin position="19"/>
        <end position="117"/>
    </location>
</feature>
<dbReference type="Pfam" id="PF13470">
    <property type="entry name" value="PIN_3"/>
    <property type="match status" value="1"/>
</dbReference>
<sequence length="159" mass="18562">MQGLSRLADEIQPHQPPVRLVLDTHVLLDLWLFQDARLAGFEAALQQERVTWLASPAMLDELHHVAHRPWEDRWRALPRLFAPQGLYRLCTPPTQAAPWRSKDPDDQKFLDLAWQEQPVRLWSRDLALLRWAKRAAAHGIQIERPEDGWRAVQACWSTE</sequence>
<protein>
    <submittedName>
        <fullName evidence="2">PIN domain-containing protein</fullName>
    </submittedName>
</protein>
<comment type="caution">
    <text evidence="2">The sequence shown here is derived from an EMBL/GenBank/DDBJ whole genome shotgun (WGS) entry which is preliminary data.</text>
</comment>
<dbReference type="AlphaFoldDB" id="A0A931NC70"/>
<dbReference type="RefSeq" id="WP_198101988.1">
    <property type="nucleotide sequence ID" value="NZ_JAEDAL010000015.1"/>
</dbReference>
<gene>
    <name evidence="2" type="ORF">I7X43_16145</name>
</gene>
<organism evidence="2 3">
    <name type="scientific">Inhella gelatinilytica</name>
    <dbReference type="NCBI Taxonomy" id="2795030"/>
    <lineage>
        <taxon>Bacteria</taxon>
        <taxon>Pseudomonadati</taxon>
        <taxon>Pseudomonadota</taxon>
        <taxon>Betaproteobacteria</taxon>
        <taxon>Burkholderiales</taxon>
        <taxon>Sphaerotilaceae</taxon>
        <taxon>Inhella</taxon>
    </lineage>
</organism>
<evidence type="ECO:0000313" key="3">
    <source>
        <dbReference type="Proteomes" id="UP000620139"/>
    </source>
</evidence>
<evidence type="ECO:0000259" key="1">
    <source>
        <dbReference type="Pfam" id="PF13470"/>
    </source>
</evidence>
<keyword evidence="3" id="KW-1185">Reference proteome</keyword>
<accession>A0A931NC70</accession>
<dbReference type="SUPFAM" id="SSF88723">
    <property type="entry name" value="PIN domain-like"/>
    <property type="match status" value="1"/>
</dbReference>
<dbReference type="InterPro" id="IPR029060">
    <property type="entry name" value="PIN-like_dom_sf"/>
</dbReference>
<dbReference type="Proteomes" id="UP000620139">
    <property type="component" value="Unassembled WGS sequence"/>
</dbReference>